<comment type="caution">
    <text evidence="5">The sequence shown here is derived from an EMBL/GenBank/DDBJ whole genome shotgun (WGS) entry which is preliminary data.</text>
</comment>
<reference evidence="5" key="1">
    <citation type="submission" date="2020-10" db="EMBL/GenBank/DDBJ databases">
        <authorList>
            <person name="Gilroy R."/>
        </authorList>
    </citation>
    <scope>NUCLEOTIDE SEQUENCE</scope>
    <source>
        <strain evidence="5">B1-20833</strain>
    </source>
</reference>
<dbReference type="Gene3D" id="3.40.1080.20">
    <property type="entry name" value="Acetyl-CoA hydrolase/transferase C-terminal domain"/>
    <property type="match status" value="1"/>
</dbReference>
<dbReference type="GO" id="GO:0006083">
    <property type="term" value="P:acetate metabolic process"/>
    <property type="evidence" value="ECO:0007669"/>
    <property type="project" value="InterPro"/>
</dbReference>
<keyword evidence="5" id="KW-0378">Hydrolase</keyword>
<evidence type="ECO:0000313" key="6">
    <source>
        <dbReference type="Proteomes" id="UP000823661"/>
    </source>
</evidence>
<dbReference type="EMBL" id="JADIMI010000081">
    <property type="protein sequence ID" value="MBO8452894.1"/>
    <property type="molecule type" value="Genomic_DNA"/>
</dbReference>
<dbReference type="Pfam" id="PF13336">
    <property type="entry name" value="AcetylCoA_hyd_C"/>
    <property type="match status" value="1"/>
</dbReference>
<dbReference type="PANTHER" id="PTHR21432:SF20">
    <property type="entry name" value="ACETYL-COA HYDROLASE"/>
    <property type="match status" value="1"/>
</dbReference>
<proteinExistence type="inferred from homology"/>
<organism evidence="5 6">
    <name type="scientific">Candidatus Cryptobacteroides intestinavium</name>
    <dbReference type="NCBI Taxonomy" id="2840766"/>
    <lineage>
        <taxon>Bacteria</taxon>
        <taxon>Pseudomonadati</taxon>
        <taxon>Bacteroidota</taxon>
        <taxon>Bacteroidia</taxon>
        <taxon>Bacteroidales</taxon>
        <taxon>Candidatus Cryptobacteroides</taxon>
    </lineage>
</organism>
<dbReference type="InterPro" id="IPR037171">
    <property type="entry name" value="NagB/RpiA_transferase-like"/>
</dbReference>
<dbReference type="AlphaFoldDB" id="A0A9D9HIK0"/>
<gene>
    <name evidence="5" type="ORF">IAC06_08470</name>
</gene>
<dbReference type="Gene3D" id="3.40.1080.10">
    <property type="entry name" value="Glutaconate Coenzyme A-transferase"/>
    <property type="match status" value="1"/>
</dbReference>
<protein>
    <submittedName>
        <fullName evidence="5">Acetyl-CoA hydrolase/transferase family protein</fullName>
    </submittedName>
</protein>
<dbReference type="InterPro" id="IPR046433">
    <property type="entry name" value="ActCoA_hydro"/>
</dbReference>
<dbReference type="InterPro" id="IPR038460">
    <property type="entry name" value="AcetylCoA_hyd_C_sf"/>
</dbReference>
<feature type="domain" description="Acetyl-CoA hydrolase/transferase C-terminal" evidence="4">
    <location>
        <begin position="270"/>
        <end position="421"/>
    </location>
</feature>
<dbReference type="GO" id="GO:0008775">
    <property type="term" value="F:acetate CoA-transferase activity"/>
    <property type="evidence" value="ECO:0007669"/>
    <property type="project" value="InterPro"/>
</dbReference>
<name>A0A9D9HIK0_9BACT</name>
<dbReference type="InterPro" id="IPR026888">
    <property type="entry name" value="AcetylCoA_hyd_C"/>
</dbReference>
<accession>A0A9D9HIK0</accession>
<evidence type="ECO:0000256" key="2">
    <source>
        <dbReference type="ARBA" id="ARBA00022679"/>
    </source>
</evidence>
<evidence type="ECO:0000259" key="4">
    <source>
        <dbReference type="Pfam" id="PF13336"/>
    </source>
</evidence>
<dbReference type="SUPFAM" id="SSF100950">
    <property type="entry name" value="NagB/RpiA/CoA transferase-like"/>
    <property type="match status" value="2"/>
</dbReference>
<evidence type="ECO:0000256" key="1">
    <source>
        <dbReference type="ARBA" id="ARBA00009632"/>
    </source>
</evidence>
<evidence type="ECO:0000259" key="3">
    <source>
        <dbReference type="Pfam" id="PF02550"/>
    </source>
</evidence>
<sequence length="433" mass="46980">MRKEIHYISADEAVKVVKSGDHIHLSSVASAPQVLIEALCRRGEAGELKDVRIHHLHTEGPAPYSDPRFNGIFFHQGFFIGANVRPSVQSGYSDYIPVFLSETQKLYRCGALRCDVAMIQVCPPDRHGFVSLGTSVDATLAAIECAGTVIAVVNSNVPRAWGQAMIPMDMIDIFVEDNTPLKEARFTAPDEVETAIGRHCAELIEDGACLQMGIGAIPNAVLAQLGGHKDLGIHTEMFADGVLKLAESGVITGRNKVTDRGKLVSTFLMGSQRVYDFIDDNPMVAMMDVGYTNDPYVIARNPKMTAINSAVQIDLTGQVCADSIGKKFYSGTGGQVDFIYGASLSEGGKAIIAMPSCTKNGVSKIAPTIMEGAGVVTSRAHVHWVVTEYGAVDLYGRSMEERAKLLISIAHPDHREELDRAAFERFGPHYYSF</sequence>
<dbReference type="InterPro" id="IPR003702">
    <property type="entry name" value="ActCoA_hydro_N"/>
</dbReference>
<evidence type="ECO:0000313" key="5">
    <source>
        <dbReference type="EMBL" id="MBO8452894.1"/>
    </source>
</evidence>
<dbReference type="Gene3D" id="3.30.750.70">
    <property type="entry name" value="4-hydroxybutyrate coenzyme like domains"/>
    <property type="match status" value="1"/>
</dbReference>
<keyword evidence="2" id="KW-0808">Transferase</keyword>
<dbReference type="Proteomes" id="UP000823661">
    <property type="component" value="Unassembled WGS sequence"/>
</dbReference>
<dbReference type="GO" id="GO:0016787">
    <property type="term" value="F:hydrolase activity"/>
    <property type="evidence" value="ECO:0007669"/>
    <property type="project" value="UniProtKB-KW"/>
</dbReference>
<dbReference type="PANTHER" id="PTHR21432">
    <property type="entry name" value="ACETYL-COA HYDROLASE-RELATED"/>
    <property type="match status" value="1"/>
</dbReference>
<comment type="similarity">
    <text evidence="1">Belongs to the acetyl-CoA hydrolase/transferase family.</text>
</comment>
<reference evidence="5" key="2">
    <citation type="journal article" date="2021" name="PeerJ">
        <title>Extensive microbial diversity within the chicken gut microbiome revealed by metagenomics and culture.</title>
        <authorList>
            <person name="Gilroy R."/>
            <person name="Ravi A."/>
            <person name="Getino M."/>
            <person name="Pursley I."/>
            <person name="Horton D.L."/>
            <person name="Alikhan N.F."/>
            <person name="Baker D."/>
            <person name="Gharbi K."/>
            <person name="Hall N."/>
            <person name="Watson M."/>
            <person name="Adriaenssens E.M."/>
            <person name="Foster-Nyarko E."/>
            <person name="Jarju S."/>
            <person name="Secka A."/>
            <person name="Antonio M."/>
            <person name="Oren A."/>
            <person name="Chaudhuri R.R."/>
            <person name="La Ragione R."/>
            <person name="Hildebrand F."/>
            <person name="Pallen M.J."/>
        </authorList>
    </citation>
    <scope>NUCLEOTIDE SEQUENCE</scope>
    <source>
        <strain evidence="5">B1-20833</strain>
    </source>
</reference>
<feature type="domain" description="Acetyl-CoA hydrolase/transferase N-terminal" evidence="3">
    <location>
        <begin position="8"/>
        <end position="178"/>
    </location>
</feature>
<dbReference type="Pfam" id="PF02550">
    <property type="entry name" value="AcetylCoA_hydro"/>
    <property type="match status" value="1"/>
</dbReference>